<comment type="caution">
    <text evidence="3">The sequence shown here is derived from an EMBL/GenBank/DDBJ whole genome shotgun (WGS) entry which is preliminary data.</text>
</comment>
<dbReference type="Proteomes" id="UP000036261">
    <property type="component" value="Unassembled WGS sequence"/>
</dbReference>
<evidence type="ECO:0000313" key="3">
    <source>
        <dbReference type="EMBL" id="KMQ61628.1"/>
    </source>
</evidence>
<feature type="region of interest" description="Disordered" evidence="1">
    <location>
        <begin position="25"/>
        <end position="71"/>
    </location>
</feature>
<feature type="domain" description="DUF3347" evidence="2">
    <location>
        <begin position="84"/>
        <end position="177"/>
    </location>
</feature>
<gene>
    <name evidence="3" type="ORF">ACM46_16695</name>
</gene>
<dbReference type="InterPro" id="IPR021782">
    <property type="entry name" value="DUF3347"/>
</dbReference>
<evidence type="ECO:0000256" key="1">
    <source>
        <dbReference type="SAM" id="MobiDB-lite"/>
    </source>
</evidence>
<dbReference type="STRING" id="558151.ACM46_16695"/>
<keyword evidence="4" id="KW-1185">Reference proteome</keyword>
<reference evidence="3 4" key="1">
    <citation type="journal article" date="2013" name="Int. J. Syst. Evol. Microbiol.">
        <title>Chryseobacterium angstadtii sp. nov., isolated from a newt tank.</title>
        <authorList>
            <person name="Kirk K.E."/>
            <person name="Hoffman J.A."/>
            <person name="Smith K.A."/>
            <person name="Strahan B.L."/>
            <person name="Failor K.C."/>
            <person name="Krebs J.E."/>
            <person name="Gale A.N."/>
            <person name="Do T.D."/>
            <person name="Sontag T.C."/>
            <person name="Batties A.M."/>
            <person name="Mistiszyn K."/>
            <person name="Newman J.D."/>
        </authorList>
    </citation>
    <scope>NUCLEOTIDE SEQUENCE [LARGE SCALE GENOMIC DNA]</scope>
    <source>
        <strain evidence="3 4">KM</strain>
    </source>
</reference>
<dbReference type="PATRIC" id="fig|558151.6.peg.3530"/>
<dbReference type="EMBL" id="LFND01000005">
    <property type="protein sequence ID" value="KMQ61628.1"/>
    <property type="molecule type" value="Genomic_DNA"/>
</dbReference>
<sequence length="220" mass="23963">MKNIVFSIISLVSVAAVSVACNKSPNKDSVVQNNDTTAMSDTQSASNSQQSTSASSNISTDTLSKKSEKTEAKEQIQNFSISLIIKDYLTLKNALVADNDKAAASAGKQLLATLNKVDMKTIPGNKHKEYMEIAEDAKENAEHIGDNAGKLDHQREHLVPLSKDISDLIAMFGSSQKLYESYCPMYNDGKGAIWISEAKAIKNPYYGSEMLTCGSVKKEW</sequence>
<feature type="compositionally biased region" description="Polar residues" evidence="1">
    <location>
        <begin position="25"/>
        <end position="39"/>
    </location>
</feature>
<feature type="compositionally biased region" description="Low complexity" evidence="1">
    <location>
        <begin position="40"/>
        <end position="62"/>
    </location>
</feature>
<evidence type="ECO:0000259" key="2">
    <source>
        <dbReference type="Pfam" id="PF11827"/>
    </source>
</evidence>
<dbReference type="OrthoDB" id="5513217at2"/>
<dbReference type="RefSeq" id="WP_048507796.1">
    <property type="nucleotide sequence ID" value="NZ_LFND01000005.1"/>
</dbReference>
<dbReference type="AlphaFoldDB" id="A0A0J7I5J1"/>
<organism evidence="3 4">
    <name type="scientific">Chryseobacterium angstadtii</name>
    <dbReference type="NCBI Taxonomy" id="558151"/>
    <lineage>
        <taxon>Bacteria</taxon>
        <taxon>Pseudomonadati</taxon>
        <taxon>Bacteroidota</taxon>
        <taxon>Flavobacteriia</taxon>
        <taxon>Flavobacteriales</taxon>
        <taxon>Weeksellaceae</taxon>
        <taxon>Chryseobacterium group</taxon>
        <taxon>Chryseobacterium</taxon>
    </lineage>
</organism>
<name>A0A0J7I5J1_9FLAO</name>
<accession>A0A0J7I5J1</accession>
<proteinExistence type="predicted"/>
<evidence type="ECO:0000313" key="4">
    <source>
        <dbReference type="Proteomes" id="UP000036261"/>
    </source>
</evidence>
<protein>
    <recommendedName>
        <fullName evidence="2">DUF3347 domain-containing protein</fullName>
    </recommendedName>
</protein>
<dbReference type="PROSITE" id="PS51257">
    <property type="entry name" value="PROKAR_LIPOPROTEIN"/>
    <property type="match status" value="1"/>
</dbReference>
<dbReference type="Pfam" id="PF11827">
    <property type="entry name" value="DUF3347"/>
    <property type="match status" value="1"/>
</dbReference>